<dbReference type="EMBL" id="ML996095">
    <property type="protein sequence ID" value="KAF2147792.1"/>
    <property type="molecule type" value="Genomic_DNA"/>
</dbReference>
<keyword evidence="7" id="KW-1133">Transmembrane helix</keyword>
<comment type="caution">
    <text evidence="10">The sequence shown here is derived from an EMBL/GenBank/DDBJ whole genome shotgun (WGS) entry which is preliminary data.</text>
</comment>
<comment type="subcellular location">
    <subcellularLocation>
        <location evidence="1">Membrane</location>
        <topology evidence="1">Single-pass type II membrane protein</topology>
    </subcellularLocation>
</comment>
<proteinExistence type="inferred from homology"/>
<evidence type="ECO:0000313" key="11">
    <source>
        <dbReference type="Proteomes" id="UP000799439"/>
    </source>
</evidence>
<dbReference type="Pfam" id="PF11051">
    <property type="entry name" value="Mannosyl_trans3"/>
    <property type="match status" value="1"/>
</dbReference>
<evidence type="ECO:0000313" key="10">
    <source>
        <dbReference type="EMBL" id="KAF2147792.1"/>
    </source>
</evidence>
<name>A0A9P4MCF5_9PEZI</name>
<dbReference type="GO" id="GO:0000033">
    <property type="term" value="F:alpha-1,3-mannosyltransferase activity"/>
    <property type="evidence" value="ECO:0007669"/>
    <property type="project" value="TreeGrafter"/>
</dbReference>
<dbReference type="GO" id="GO:0005794">
    <property type="term" value="C:Golgi apparatus"/>
    <property type="evidence" value="ECO:0007669"/>
    <property type="project" value="TreeGrafter"/>
</dbReference>
<evidence type="ECO:0000256" key="5">
    <source>
        <dbReference type="ARBA" id="ARBA00022692"/>
    </source>
</evidence>
<dbReference type="InterPro" id="IPR029044">
    <property type="entry name" value="Nucleotide-diphossugar_trans"/>
</dbReference>
<evidence type="ECO:0000256" key="8">
    <source>
        <dbReference type="ARBA" id="ARBA00023136"/>
    </source>
</evidence>
<dbReference type="OrthoDB" id="430354at2759"/>
<keyword evidence="3" id="KW-0328">Glycosyltransferase</keyword>
<keyword evidence="5" id="KW-0812">Transmembrane</keyword>
<keyword evidence="6" id="KW-0735">Signal-anchor</keyword>
<evidence type="ECO:0000256" key="2">
    <source>
        <dbReference type="ARBA" id="ARBA00009105"/>
    </source>
</evidence>
<dbReference type="Proteomes" id="UP000799439">
    <property type="component" value="Unassembled WGS sequence"/>
</dbReference>
<dbReference type="AlphaFoldDB" id="A0A9P4MCF5"/>
<dbReference type="InterPro" id="IPR022751">
    <property type="entry name" value="Alpha_mannosyltransferase"/>
</dbReference>
<keyword evidence="11" id="KW-1185">Reference proteome</keyword>
<dbReference type="Gene3D" id="3.90.550.10">
    <property type="entry name" value="Spore Coat Polysaccharide Biosynthesis Protein SpsA, Chain A"/>
    <property type="match status" value="1"/>
</dbReference>
<sequence length="485" mass="54406">MASLGSIKLTALSRKIIILVCAISVVFLLTQRHLTDLWDTRQSTHTTPDATQSFQKGLERQSPNDEWGLQGQKTAQLIEWGNHLITHPSANKLDFLNALLRIFPFLGGSLEKIDTPWTGWTSPSKVGIVMSVGSGNYHLACHLIGSLRNVLDSQVPIAITYAGDKDLKPEERDIIGTMGDKISFIDLLKTFPGAEKDLVDSGWASKPFAMLATPFPKTILVDADAIFLKNPDDLFDSNPDLHRTGALFYHDRASWVVDTNKQDFVQKQLDSINKNASEFLTSNSLFWQRKAYYEADSGLVAMDKGRVGTFLGLIFATWMNTKAIRDEYTHKIFYGDKESYWIAMELCGAPYSFPPWYAGSMGKAEWSAEAGGISENTFQDGDAVKMCGKHMLHVDHTGTQPFWFNGGIYEDKGDPKNGYATLTHWWMQADKHLKEAPGWSWMNGNWACLKEKGVHKVNDHDHHVLQQIFAEVEKIDKRLSQAKGS</sequence>
<keyword evidence="9" id="KW-0325">Glycoprotein</keyword>
<dbReference type="PANTHER" id="PTHR31392">
    <property type="entry name" value="ALPHA-1,3-MANNOSYLTRANSFERASE MNN1-RELATED"/>
    <property type="match status" value="1"/>
</dbReference>
<evidence type="ECO:0000256" key="6">
    <source>
        <dbReference type="ARBA" id="ARBA00022968"/>
    </source>
</evidence>
<dbReference type="GO" id="GO:0006493">
    <property type="term" value="P:protein O-linked glycosylation"/>
    <property type="evidence" value="ECO:0007669"/>
    <property type="project" value="TreeGrafter"/>
</dbReference>
<organism evidence="10 11">
    <name type="scientific">Myriangium duriaei CBS 260.36</name>
    <dbReference type="NCBI Taxonomy" id="1168546"/>
    <lineage>
        <taxon>Eukaryota</taxon>
        <taxon>Fungi</taxon>
        <taxon>Dikarya</taxon>
        <taxon>Ascomycota</taxon>
        <taxon>Pezizomycotina</taxon>
        <taxon>Dothideomycetes</taxon>
        <taxon>Dothideomycetidae</taxon>
        <taxon>Myriangiales</taxon>
        <taxon>Myriangiaceae</taxon>
        <taxon>Myriangium</taxon>
    </lineage>
</organism>
<evidence type="ECO:0000256" key="3">
    <source>
        <dbReference type="ARBA" id="ARBA00022676"/>
    </source>
</evidence>
<evidence type="ECO:0000256" key="4">
    <source>
        <dbReference type="ARBA" id="ARBA00022679"/>
    </source>
</evidence>
<keyword evidence="8" id="KW-0472">Membrane</keyword>
<dbReference type="GO" id="GO:0016020">
    <property type="term" value="C:membrane"/>
    <property type="evidence" value="ECO:0007669"/>
    <property type="project" value="UniProtKB-SubCell"/>
</dbReference>
<dbReference type="PANTHER" id="PTHR31392:SF1">
    <property type="entry name" value="ALPHA-1,3-MANNOSYLTRANSFERASE MNN1-RELATED"/>
    <property type="match status" value="1"/>
</dbReference>
<keyword evidence="4" id="KW-0808">Transferase</keyword>
<protein>
    <submittedName>
        <fullName evidence="10">Glycosyltransferase family 71 protein</fullName>
    </submittedName>
</protein>
<comment type="similarity">
    <text evidence="2">Belongs to the MNN1/MNT family.</text>
</comment>
<dbReference type="SUPFAM" id="SSF53448">
    <property type="entry name" value="Nucleotide-diphospho-sugar transferases"/>
    <property type="match status" value="1"/>
</dbReference>
<accession>A0A9P4MCF5</accession>
<evidence type="ECO:0000256" key="1">
    <source>
        <dbReference type="ARBA" id="ARBA00004606"/>
    </source>
</evidence>
<evidence type="ECO:0000256" key="9">
    <source>
        <dbReference type="ARBA" id="ARBA00023180"/>
    </source>
</evidence>
<evidence type="ECO:0000256" key="7">
    <source>
        <dbReference type="ARBA" id="ARBA00022989"/>
    </source>
</evidence>
<reference evidence="10" key="1">
    <citation type="journal article" date="2020" name="Stud. Mycol.">
        <title>101 Dothideomycetes genomes: a test case for predicting lifestyles and emergence of pathogens.</title>
        <authorList>
            <person name="Haridas S."/>
            <person name="Albert R."/>
            <person name="Binder M."/>
            <person name="Bloem J."/>
            <person name="Labutti K."/>
            <person name="Salamov A."/>
            <person name="Andreopoulos B."/>
            <person name="Baker S."/>
            <person name="Barry K."/>
            <person name="Bills G."/>
            <person name="Bluhm B."/>
            <person name="Cannon C."/>
            <person name="Castanera R."/>
            <person name="Culley D."/>
            <person name="Daum C."/>
            <person name="Ezra D."/>
            <person name="Gonzalez J."/>
            <person name="Henrissat B."/>
            <person name="Kuo A."/>
            <person name="Liang C."/>
            <person name="Lipzen A."/>
            <person name="Lutzoni F."/>
            <person name="Magnuson J."/>
            <person name="Mondo S."/>
            <person name="Nolan M."/>
            <person name="Ohm R."/>
            <person name="Pangilinan J."/>
            <person name="Park H.-J."/>
            <person name="Ramirez L."/>
            <person name="Alfaro M."/>
            <person name="Sun H."/>
            <person name="Tritt A."/>
            <person name="Yoshinaga Y."/>
            <person name="Zwiers L.-H."/>
            <person name="Turgeon B."/>
            <person name="Goodwin S."/>
            <person name="Spatafora J."/>
            <person name="Crous P."/>
            <person name="Grigoriev I."/>
        </authorList>
    </citation>
    <scope>NUCLEOTIDE SEQUENCE</scope>
    <source>
        <strain evidence="10">CBS 260.36</strain>
    </source>
</reference>
<gene>
    <name evidence="10" type="ORF">K461DRAFT_72426</name>
</gene>